<comment type="caution">
    <text evidence="8">The sequence shown here is derived from an EMBL/GenBank/DDBJ whole genome shotgun (WGS) entry which is preliminary data.</text>
</comment>
<name>A0A7Y9RXZ1_9ACTN</name>
<comment type="subcellular location">
    <subcellularLocation>
        <location evidence="1">Cell membrane</location>
    </subcellularLocation>
</comment>
<proteinExistence type="predicted"/>
<keyword evidence="5 7" id="KW-0472">Membrane</keyword>
<organism evidence="8 9">
    <name type="scientific">Nocardioides daedukensis</name>
    <dbReference type="NCBI Taxonomy" id="634462"/>
    <lineage>
        <taxon>Bacteria</taxon>
        <taxon>Bacillati</taxon>
        <taxon>Actinomycetota</taxon>
        <taxon>Actinomycetes</taxon>
        <taxon>Propionibacteriales</taxon>
        <taxon>Nocardioidaceae</taxon>
        <taxon>Nocardioides</taxon>
    </lineage>
</organism>
<feature type="region of interest" description="Disordered" evidence="6">
    <location>
        <begin position="140"/>
        <end position="166"/>
    </location>
</feature>
<dbReference type="Pfam" id="PF04347">
    <property type="entry name" value="FliO"/>
    <property type="match status" value="1"/>
</dbReference>
<evidence type="ECO:0000313" key="8">
    <source>
        <dbReference type="EMBL" id="NYG58731.1"/>
    </source>
</evidence>
<dbReference type="RefSeq" id="WP_179501865.1">
    <property type="nucleotide sequence ID" value="NZ_JACCAA010000001.1"/>
</dbReference>
<keyword evidence="8" id="KW-0282">Flagellum</keyword>
<keyword evidence="8" id="KW-0969">Cilium</keyword>
<sequence>MLELTVRLVFSLAVVIGLLLLIAKFSARRFKSNGGATIQVIHRQALTRSSAVSVVSVGGRVLVLGSTEQQINLLAELDPDELELDVVEPVPGDGDSDDYRDDGSGDDLEPSVGLTILDSPRTVAVPDGWSRVSARSALAQQGTSEQRVVRRGAHKAPGARKAPRVPQDGALAGSILSVGTWRQAVAAVRRAS</sequence>
<evidence type="ECO:0000313" key="9">
    <source>
        <dbReference type="Proteomes" id="UP000540656"/>
    </source>
</evidence>
<keyword evidence="8" id="KW-0966">Cell projection</keyword>
<dbReference type="AlphaFoldDB" id="A0A7Y9RXZ1"/>
<dbReference type="InterPro" id="IPR022781">
    <property type="entry name" value="Flagellar_biosynth_FliO"/>
</dbReference>
<feature type="transmembrane region" description="Helical" evidence="7">
    <location>
        <begin position="6"/>
        <end position="23"/>
    </location>
</feature>
<accession>A0A7Y9RXZ1</accession>
<keyword evidence="2" id="KW-1003">Cell membrane</keyword>
<evidence type="ECO:0000256" key="6">
    <source>
        <dbReference type="SAM" id="MobiDB-lite"/>
    </source>
</evidence>
<feature type="compositionally biased region" description="Basic residues" evidence="6">
    <location>
        <begin position="149"/>
        <end position="163"/>
    </location>
</feature>
<dbReference type="GO" id="GO:0016020">
    <property type="term" value="C:membrane"/>
    <property type="evidence" value="ECO:0007669"/>
    <property type="project" value="InterPro"/>
</dbReference>
<protein>
    <submittedName>
        <fullName evidence="8">Flagellar protein FliO/FliZ</fullName>
    </submittedName>
</protein>
<dbReference type="EMBL" id="JACCAA010000001">
    <property type="protein sequence ID" value="NYG58731.1"/>
    <property type="molecule type" value="Genomic_DNA"/>
</dbReference>
<evidence type="ECO:0000256" key="4">
    <source>
        <dbReference type="ARBA" id="ARBA00022989"/>
    </source>
</evidence>
<keyword evidence="4 7" id="KW-1133">Transmembrane helix</keyword>
<evidence type="ECO:0000256" key="2">
    <source>
        <dbReference type="ARBA" id="ARBA00022475"/>
    </source>
</evidence>
<keyword evidence="3 7" id="KW-0812">Transmembrane</keyword>
<dbReference type="GO" id="GO:0044781">
    <property type="term" value="P:bacterial-type flagellum organization"/>
    <property type="evidence" value="ECO:0007669"/>
    <property type="project" value="InterPro"/>
</dbReference>
<evidence type="ECO:0000256" key="3">
    <source>
        <dbReference type="ARBA" id="ARBA00022692"/>
    </source>
</evidence>
<evidence type="ECO:0000256" key="1">
    <source>
        <dbReference type="ARBA" id="ARBA00004236"/>
    </source>
</evidence>
<evidence type="ECO:0000256" key="7">
    <source>
        <dbReference type="SAM" id="Phobius"/>
    </source>
</evidence>
<dbReference type="Proteomes" id="UP000540656">
    <property type="component" value="Unassembled WGS sequence"/>
</dbReference>
<keyword evidence="9" id="KW-1185">Reference proteome</keyword>
<evidence type="ECO:0000256" key="5">
    <source>
        <dbReference type="ARBA" id="ARBA00023136"/>
    </source>
</evidence>
<gene>
    <name evidence="8" type="ORF">BJ980_001654</name>
</gene>
<reference evidence="8 9" key="1">
    <citation type="submission" date="2020-07" db="EMBL/GenBank/DDBJ databases">
        <title>Sequencing the genomes of 1000 actinobacteria strains.</title>
        <authorList>
            <person name="Klenk H.-P."/>
        </authorList>
    </citation>
    <scope>NUCLEOTIDE SEQUENCE [LARGE SCALE GENOMIC DNA]</scope>
    <source>
        <strain evidence="8 9">DSM 23819</strain>
    </source>
</reference>